<dbReference type="InterPro" id="IPR040256">
    <property type="entry name" value="At4g02000-like"/>
</dbReference>
<dbReference type="Proteomes" id="UP001153076">
    <property type="component" value="Unassembled WGS sequence"/>
</dbReference>
<dbReference type="AlphaFoldDB" id="A0A9Q1JIF6"/>
<comment type="caution">
    <text evidence="2">The sequence shown here is derived from an EMBL/GenBank/DDBJ whole genome shotgun (WGS) entry which is preliminary data.</text>
</comment>
<dbReference type="Pfam" id="PF14111">
    <property type="entry name" value="DUF4283"/>
    <property type="match status" value="1"/>
</dbReference>
<accession>A0A9Q1JIF6</accession>
<dbReference type="OrthoDB" id="985711at2759"/>
<proteinExistence type="predicted"/>
<gene>
    <name evidence="2" type="ORF">Cgig2_010903</name>
</gene>
<evidence type="ECO:0000313" key="2">
    <source>
        <dbReference type="EMBL" id="KAJ8424159.1"/>
    </source>
</evidence>
<dbReference type="PANTHER" id="PTHR31286:SF167">
    <property type="entry name" value="OS09G0268800 PROTEIN"/>
    <property type="match status" value="1"/>
</dbReference>
<organism evidence="2 3">
    <name type="scientific">Carnegiea gigantea</name>
    <dbReference type="NCBI Taxonomy" id="171969"/>
    <lineage>
        <taxon>Eukaryota</taxon>
        <taxon>Viridiplantae</taxon>
        <taxon>Streptophyta</taxon>
        <taxon>Embryophyta</taxon>
        <taxon>Tracheophyta</taxon>
        <taxon>Spermatophyta</taxon>
        <taxon>Magnoliopsida</taxon>
        <taxon>eudicotyledons</taxon>
        <taxon>Gunneridae</taxon>
        <taxon>Pentapetalae</taxon>
        <taxon>Caryophyllales</taxon>
        <taxon>Cactineae</taxon>
        <taxon>Cactaceae</taxon>
        <taxon>Cactoideae</taxon>
        <taxon>Echinocereeae</taxon>
        <taxon>Carnegiea</taxon>
    </lineage>
</organism>
<reference evidence="2" key="1">
    <citation type="submission" date="2022-04" db="EMBL/GenBank/DDBJ databases">
        <title>Carnegiea gigantea Genome sequencing and assembly v2.</title>
        <authorList>
            <person name="Copetti D."/>
            <person name="Sanderson M.J."/>
            <person name="Burquez A."/>
            <person name="Wojciechowski M.F."/>
        </authorList>
    </citation>
    <scope>NUCLEOTIDE SEQUENCE</scope>
    <source>
        <strain evidence="2">SGP5-SGP5p</strain>
        <tissue evidence="2">Aerial part</tissue>
    </source>
</reference>
<dbReference type="EMBL" id="JAKOGI010001757">
    <property type="protein sequence ID" value="KAJ8424159.1"/>
    <property type="molecule type" value="Genomic_DNA"/>
</dbReference>
<evidence type="ECO:0000259" key="1">
    <source>
        <dbReference type="Pfam" id="PF14111"/>
    </source>
</evidence>
<feature type="domain" description="DUF4283" evidence="1">
    <location>
        <begin position="34"/>
        <end position="117"/>
    </location>
</feature>
<dbReference type="InterPro" id="IPR025558">
    <property type="entry name" value="DUF4283"/>
</dbReference>
<sequence>MTKDLDENWKCLSLIEAEDKILKFKPDQGGKVKAQVSLSLIGKLYTSNSFNFEALKQTIQNIWKPSQGLLIIDLDHNLFAFQSFSARDRDYTLEEGPWAFNEHVLLLKELDINEQPSNIEFTIARFWVNLRPLMSMRNLKAALTEVNIDEVPIEVGGELAKGKRTMHSIVSMG</sequence>
<dbReference type="PANTHER" id="PTHR31286">
    <property type="entry name" value="GLYCINE-RICH CELL WALL STRUCTURAL PROTEIN 1.8-LIKE"/>
    <property type="match status" value="1"/>
</dbReference>
<keyword evidence="3" id="KW-1185">Reference proteome</keyword>
<protein>
    <recommendedName>
        <fullName evidence="1">DUF4283 domain-containing protein</fullName>
    </recommendedName>
</protein>
<name>A0A9Q1JIF6_9CARY</name>
<evidence type="ECO:0000313" key="3">
    <source>
        <dbReference type="Proteomes" id="UP001153076"/>
    </source>
</evidence>